<sequence length="93" mass="10673">MREYVDRLSTTLIGQYKLYVETFMVDLWSDLGLIEFRVGFSLRVDHKLRSFAVKIDAAEAVNDVERRAVIAAIFLEIEDHIDEAIAATLLELN</sequence>
<dbReference type="OrthoDB" id="7949762at2"/>
<organism evidence="1 2">
    <name type="scientific">Devosia riboflavina</name>
    <dbReference type="NCBI Taxonomy" id="46914"/>
    <lineage>
        <taxon>Bacteria</taxon>
        <taxon>Pseudomonadati</taxon>
        <taxon>Pseudomonadota</taxon>
        <taxon>Alphaproteobacteria</taxon>
        <taxon>Hyphomicrobiales</taxon>
        <taxon>Devosiaceae</taxon>
        <taxon>Devosia</taxon>
    </lineage>
</organism>
<name>A0A087LY10_9HYPH</name>
<evidence type="ECO:0000313" key="2">
    <source>
        <dbReference type="Proteomes" id="UP000028981"/>
    </source>
</evidence>
<dbReference type="EMBL" id="JQGC01000025">
    <property type="protein sequence ID" value="KFL29513.1"/>
    <property type="molecule type" value="Genomic_DNA"/>
</dbReference>
<gene>
    <name evidence="1" type="ORF">JP75_20815</name>
</gene>
<evidence type="ECO:0000313" key="1">
    <source>
        <dbReference type="EMBL" id="KFL29513.1"/>
    </source>
</evidence>
<keyword evidence="2" id="KW-1185">Reference proteome</keyword>
<dbReference type="AlphaFoldDB" id="A0A087LY10"/>
<protein>
    <submittedName>
        <fullName evidence="1">Uncharacterized protein</fullName>
    </submittedName>
</protein>
<proteinExistence type="predicted"/>
<reference evidence="1 2" key="1">
    <citation type="submission" date="2014-08" db="EMBL/GenBank/DDBJ databases">
        <authorList>
            <person name="Hassan Y.I."/>
            <person name="Lepp D."/>
            <person name="Zhou T."/>
        </authorList>
    </citation>
    <scope>NUCLEOTIDE SEQUENCE [LARGE SCALE GENOMIC DNA]</scope>
    <source>
        <strain evidence="1 2">IFO13584</strain>
    </source>
</reference>
<accession>A0A087LY10</accession>
<dbReference type="Proteomes" id="UP000028981">
    <property type="component" value="Unassembled WGS sequence"/>
</dbReference>
<comment type="caution">
    <text evidence="1">The sequence shown here is derived from an EMBL/GenBank/DDBJ whole genome shotgun (WGS) entry which is preliminary data.</text>
</comment>
<dbReference type="RefSeq" id="WP_035086361.1">
    <property type="nucleotide sequence ID" value="NZ_JQGC01000025.1"/>
</dbReference>